<reference evidence="2" key="2">
    <citation type="submission" date="2008-12" db="EMBL/GenBank/DDBJ databases">
        <title>Improved gene annotation of the rice (Oryza sativa) genomes.</title>
        <authorList>
            <person name="Wang J."/>
            <person name="Li R."/>
            <person name="Fan W."/>
            <person name="Huang Q."/>
            <person name="Zhang J."/>
            <person name="Zhou Y."/>
            <person name="Hu Y."/>
            <person name="Zi S."/>
            <person name="Li J."/>
            <person name="Ni P."/>
            <person name="Zheng H."/>
            <person name="Zhang Y."/>
            <person name="Zhao M."/>
            <person name="Hao Q."/>
            <person name="McDermott J."/>
            <person name="Samudrala R."/>
            <person name="Kristiansen K."/>
            <person name="Wong G.K.-S."/>
        </authorList>
    </citation>
    <scope>NUCLEOTIDE SEQUENCE</scope>
</reference>
<proteinExistence type="predicted"/>
<gene>
    <name evidence="2" type="ORF">OsJ_11148</name>
</gene>
<feature type="region of interest" description="Disordered" evidence="1">
    <location>
        <begin position="1"/>
        <end position="125"/>
    </location>
</feature>
<name>B9F8V3_ORYSJ</name>
<evidence type="ECO:0000256" key="1">
    <source>
        <dbReference type="SAM" id="MobiDB-lite"/>
    </source>
</evidence>
<organism evidence="2">
    <name type="scientific">Oryza sativa subsp. japonica</name>
    <name type="common">Rice</name>
    <dbReference type="NCBI Taxonomy" id="39947"/>
    <lineage>
        <taxon>Eukaryota</taxon>
        <taxon>Viridiplantae</taxon>
        <taxon>Streptophyta</taxon>
        <taxon>Embryophyta</taxon>
        <taxon>Tracheophyta</taxon>
        <taxon>Spermatophyta</taxon>
        <taxon>Magnoliopsida</taxon>
        <taxon>Liliopsida</taxon>
        <taxon>Poales</taxon>
        <taxon>Poaceae</taxon>
        <taxon>BOP clade</taxon>
        <taxon>Oryzoideae</taxon>
        <taxon>Oryzeae</taxon>
        <taxon>Oryzinae</taxon>
        <taxon>Oryza</taxon>
        <taxon>Oryza sativa</taxon>
    </lineage>
</organism>
<dbReference type="AlphaFoldDB" id="B9F8V3"/>
<feature type="compositionally biased region" description="Low complexity" evidence="1">
    <location>
        <begin position="51"/>
        <end position="66"/>
    </location>
</feature>
<dbReference type="EMBL" id="CM000140">
    <property type="protein sequence ID" value="EEE59201.1"/>
    <property type="molecule type" value="Genomic_DNA"/>
</dbReference>
<feature type="region of interest" description="Disordered" evidence="1">
    <location>
        <begin position="142"/>
        <end position="164"/>
    </location>
</feature>
<reference evidence="2" key="1">
    <citation type="journal article" date="2005" name="PLoS Biol.">
        <title>The genomes of Oryza sativa: a history of duplications.</title>
        <authorList>
            <person name="Yu J."/>
            <person name="Wang J."/>
            <person name="Lin W."/>
            <person name="Li S."/>
            <person name="Li H."/>
            <person name="Zhou J."/>
            <person name="Ni P."/>
            <person name="Dong W."/>
            <person name="Hu S."/>
            <person name="Zeng C."/>
            <person name="Zhang J."/>
            <person name="Zhang Y."/>
            <person name="Li R."/>
            <person name="Xu Z."/>
            <person name="Li S."/>
            <person name="Li X."/>
            <person name="Zheng H."/>
            <person name="Cong L."/>
            <person name="Lin L."/>
            <person name="Yin J."/>
            <person name="Geng J."/>
            <person name="Li G."/>
            <person name="Shi J."/>
            <person name="Liu J."/>
            <person name="Lv H."/>
            <person name="Li J."/>
            <person name="Wang J."/>
            <person name="Deng Y."/>
            <person name="Ran L."/>
            <person name="Shi X."/>
            <person name="Wang X."/>
            <person name="Wu Q."/>
            <person name="Li C."/>
            <person name="Ren X."/>
            <person name="Wang J."/>
            <person name="Wang X."/>
            <person name="Li D."/>
            <person name="Liu D."/>
            <person name="Zhang X."/>
            <person name="Ji Z."/>
            <person name="Zhao W."/>
            <person name="Sun Y."/>
            <person name="Zhang Z."/>
            <person name="Bao J."/>
            <person name="Han Y."/>
            <person name="Dong L."/>
            <person name="Ji J."/>
            <person name="Chen P."/>
            <person name="Wu S."/>
            <person name="Liu J."/>
            <person name="Xiao Y."/>
            <person name="Bu D."/>
            <person name="Tan J."/>
            <person name="Yang L."/>
            <person name="Ye C."/>
            <person name="Zhang J."/>
            <person name="Xu J."/>
            <person name="Zhou Y."/>
            <person name="Yu Y."/>
            <person name="Zhang B."/>
            <person name="Zhuang S."/>
            <person name="Wei H."/>
            <person name="Liu B."/>
            <person name="Lei M."/>
            <person name="Yu H."/>
            <person name="Li Y."/>
            <person name="Xu H."/>
            <person name="Wei S."/>
            <person name="He X."/>
            <person name="Fang L."/>
            <person name="Zhang Z."/>
            <person name="Zhang Y."/>
            <person name="Huang X."/>
            <person name="Su Z."/>
            <person name="Tong W."/>
            <person name="Li J."/>
            <person name="Tong Z."/>
            <person name="Li S."/>
            <person name="Ye J."/>
            <person name="Wang L."/>
            <person name="Fang L."/>
            <person name="Lei T."/>
            <person name="Chen C."/>
            <person name="Chen H."/>
            <person name="Xu Z."/>
            <person name="Li H."/>
            <person name="Huang H."/>
            <person name="Zhang F."/>
            <person name="Xu H."/>
            <person name="Li N."/>
            <person name="Zhao C."/>
            <person name="Li S."/>
            <person name="Dong L."/>
            <person name="Huang Y."/>
            <person name="Li L."/>
            <person name="Xi Y."/>
            <person name="Qi Q."/>
            <person name="Li W."/>
            <person name="Zhang B."/>
            <person name="Hu W."/>
            <person name="Zhang Y."/>
            <person name="Tian X."/>
            <person name="Jiao Y."/>
            <person name="Liang X."/>
            <person name="Jin J."/>
            <person name="Gao L."/>
            <person name="Zheng W."/>
            <person name="Hao B."/>
            <person name="Liu S."/>
            <person name="Wang W."/>
            <person name="Yuan L."/>
            <person name="Cao M."/>
            <person name="McDermott J."/>
            <person name="Samudrala R."/>
            <person name="Wang J."/>
            <person name="Wong G.K."/>
            <person name="Yang H."/>
        </authorList>
    </citation>
    <scope>NUCLEOTIDE SEQUENCE [LARGE SCALE GENOMIC DNA]</scope>
</reference>
<protein>
    <submittedName>
        <fullName evidence="2">Uncharacterized protein</fullName>
    </submittedName>
</protein>
<dbReference type="Proteomes" id="UP000007752">
    <property type="component" value="Chromosome 3"/>
</dbReference>
<accession>B9F8V3</accession>
<sequence>MGFLSRLGEETSPPPTASPCTQAREAAVDARPRAAATVTARSSRRGRRRAALAPRPATASSSVRPLNRGRRRYRPPPRGPRALGRRHRSRLLRAALAPRPPPSPPTRASSLDPAKGGPDPNSTAPDLAVLAELRPSCSGLIGAPNHLTRSEGKGEPRRRRLCSCSGGGEAWERRGREGATVRFRRPRRPWGGATGPPRIFFLFFFLLLKTIKTIFCRNILEVVTYLLSKKEIARASGNWRQKRLHGSFVLHADPIQNSACDALDAAPPTSSIPKYP</sequence>
<evidence type="ECO:0000313" key="2">
    <source>
        <dbReference type="EMBL" id="EEE59201.1"/>
    </source>
</evidence>